<gene>
    <name evidence="1" type="ORF">BpHYR1_031014</name>
</gene>
<accession>A0A3M7P8A3</accession>
<dbReference type="EMBL" id="REGN01012521">
    <property type="protein sequence ID" value="RMZ95199.1"/>
    <property type="molecule type" value="Genomic_DNA"/>
</dbReference>
<proteinExistence type="predicted"/>
<organism evidence="1 2">
    <name type="scientific">Brachionus plicatilis</name>
    <name type="common">Marine rotifer</name>
    <name type="synonym">Brachionus muelleri</name>
    <dbReference type="NCBI Taxonomy" id="10195"/>
    <lineage>
        <taxon>Eukaryota</taxon>
        <taxon>Metazoa</taxon>
        <taxon>Spiralia</taxon>
        <taxon>Gnathifera</taxon>
        <taxon>Rotifera</taxon>
        <taxon>Eurotatoria</taxon>
        <taxon>Monogononta</taxon>
        <taxon>Pseudotrocha</taxon>
        <taxon>Ploima</taxon>
        <taxon>Brachionidae</taxon>
        <taxon>Brachionus</taxon>
    </lineage>
</organism>
<sequence length="64" mass="7436">MNHMMKAMKMMELELELGKEVDMVEDKFELVPEQEFEPAVDMELELELGQVVGKELVLVEQLVL</sequence>
<dbReference type="Proteomes" id="UP000276133">
    <property type="component" value="Unassembled WGS sequence"/>
</dbReference>
<keyword evidence="2" id="KW-1185">Reference proteome</keyword>
<name>A0A3M7P8A3_BRAPC</name>
<evidence type="ECO:0000313" key="1">
    <source>
        <dbReference type="EMBL" id="RMZ95199.1"/>
    </source>
</evidence>
<evidence type="ECO:0000313" key="2">
    <source>
        <dbReference type="Proteomes" id="UP000276133"/>
    </source>
</evidence>
<protein>
    <submittedName>
        <fullName evidence="1">Uncharacterized protein</fullName>
    </submittedName>
</protein>
<dbReference type="AlphaFoldDB" id="A0A3M7P8A3"/>
<comment type="caution">
    <text evidence="1">The sequence shown here is derived from an EMBL/GenBank/DDBJ whole genome shotgun (WGS) entry which is preliminary data.</text>
</comment>
<reference evidence="1 2" key="1">
    <citation type="journal article" date="2018" name="Sci. Rep.">
        <title>Genomic signatures of local adaptation to the degree of environmental predictability in rotifers.</title>
        <authorList>
            <person name="Franch-Gras L."/>
            <person name="Hahn C."/>
            <person name="Garcia-Roger E.M."/>
            <person name="Carmona M.J."/>
            <person name="Serra M."/>
            <person name="Gomez A."/>
        </authorList>
    </citation>
    <scope>NUCLEOTIDE SEQUENCE [LARGE SCALE GENOMIC DNA]</scope>
    <source>
        <strain evidence="1">HYR1</strain>
    </source>
</reference>